<name>A0A239BPD1_9FIRM</name>
<sequence length="87" mass="9399">MKNKRIGVIGIVIDSPDIIADKVNLYIGQHSSIIVGRMGIPYKKRSISVISLIVEGTTDEIGALTGKLGRLEGVTVKSALTTKEYEE</sequence>
<evidence type="ECO:0000313" key="2">
    <source>
        <dbReference type="Proteomes" id="UP000198304"/>
    </source>
</evidence>
<gene>
    <name evidence="1" type="ORF">SAMN05446037_100459</name>
</gene>
<dbReference type="Pfam" id="PF21699">
    <property type="entry name" value="TM1266-like"/>
    <property type="match status" value="1"/>
</dbReference>
<dbReference type="EMBL" id="FZOJ01000004">
    <property type="protein sequence ID" value="SNS09890.1"/>
    <property type="molecule type" value="Genomic_DNA"/>
</dbReference>
<dbReference type="Gene3D" id="3.30.70.1150">
    <property type="entry name" value="ACT-like. Chain A, domain 2"/>
    <property type="match status" value="1"/>
</dbReference>
<proteinExistence type="predicted"/>
<organism evidence="1 2">
    <name type="scientific">Anaerovirgula multivorans</name>
    <dbReference type="NCBI Taxonomy" id="312168"/>
    <lineage>
        <taxon>Bacteria</taxon>
        <taxon>Bacillati</taxon>
        <taxon>Bacillota</taxon>
        <taxon>Clostridia</taxon>
        <taxon>Peptostreptococcales</taxon>
        <taxon>Natronincolaceae</taxon>
        <taxon>Anaerovirgula</taxon>
    </lineage>
</organism>
<accession>A0A239BPD1</accession>
<dbReference type="SUPFAM" id="SSF55021">
    <property type="entry name" value="ACT-like"/>
    <property type="match status" value="1"/>
</dbReference>
<dbReference type="InterPro" id="IPR027271">
    <property type="entry name" value="Acetolactate_synth/TF_NikR_C"/>
</dbReference>
<dbReference type="RefSeq" id="WP_089281853.1">
    <property type="nucleotide sequence ID" value="NZ_FZOJ01000004.1"/>
</dbReference>
<dbReference type="InterPro" id="IPR045865">
    <property type="entry name" value="ACT-like_dom_sf"/>
</dbReference>
<keyword evidence="2" id="KW-1185">Reference proteome</keyword>
<protein>
    <submittedName>
        <fullName evidence="1">Putative iron-only hydrogenase system regulator</fullName>
    </submittedName>
</protein>
<dbReference type="InterPro" id="IPR023860">
    <property type="entry name" value="FeFe-hyd_TM1266"/>
</dbReference>
<dbReference type="OrthoDB" id="9796135at2"/>
<evidence type="ECO:0000313" key="1">
    <source>
        <dbReference type="EMBL" id="SNS09890.1"/>
    </source>
</evidence>
<dbReference type="Proteomes" id="UP000198304">
    <property type="component" value="Unassembled WGS sequence"/>
</dbReference>
<reference evidence="1 2" key="1">
    <citation type="submission" date="2017-06" db="EMBL/GenBank/DDBJ databases">
        <authorList>
            <person name="Kim H.J."/>
            <person name="Triplett B.A."/>
        </authorList>
    </citation>
    <scope>NUCLEOTIDE SEQUENCE [LARGE SCALE GENOMIC DNA]</scope>
    <source>
        <strain evidence="1 2">SCA</strain>
    </source>
</reference>
<dbReference type="NCBIfam" id="TIGR03959">
    <property type="entry name" value="hyd_TM1266"/>
    <property type="match status" value="1"/>
</dbReference>
<dbReference type="AlphaFoldDB" id="A0A239BPD1"/>